<sequence>MSWLDSFLAGWTFRTSTPAFEPGEVITAYVTDADAEGGIVRIGDSKIRLPDADAELVESKVRLEITAFDASTYEGTGTVVEVIGPDQ</sequence>
<name>A0ABD5ZFP5_9EURY</name>
<dbReference type="AlphaFoldDB" id="A0ABD5ZFP5"/>
<dbReference type="InterPro" id="IPR055935">
    <property type="entry name" value="DUF7513"/>
</dbReference>
<dbReference type="RefSeq" id="WP_390223045.1">
    <property type="nucleotide sequence ID" value="NZ_JBHTAA010000005.1"/>
</dbReference>
<dbReference type="Proteomes" id="UP001596481">
    <property type="component" value="Unassembled WGS sequence"/>
</dbReference>
<keyword evidence="3" id="KW-1185">Reference proteome</keyword>
<dbReference type="EMBL" id="JBHTAA010000005">
    <property type="protein sequence ID" value="MFC7203708.1"/>
    <property type="molecule type" value="Genomic_DNA"/>
</dbReference>
<reference evidence="2 3" key="1">
    <citation type="journal article" date="2019" name="Int. J. Syst. Evol. Microbiol.">
        <title>The Global Catalogue of Microorganisms (GCM) 10K type strain sequencing project: providing services to taxonomists for standard genome sequencing and annotation.</title>
        <authorList>
            <consortium name="The Broad Institute Genomics Platform"/>
            <consortium name="The Broad Institute Genome Sequencing Center for Infectious Disease"/>
            <person name="Wu L."/>
            <person name="Ma J."/>
        </authorList>
    </citation>
    <scope>NUCLEOTIDE SEQUENCE [LARGE SCALE GENOMIC DNA]</scope>
    <source>
        <strain evidence="2 3">DSM 29988</strain>
    </source>
</reference>
<comment type="caution">
    <text evidence="2">The sequence shown here is derived from an EMBL/GenBank/DDBJ whole genome shotgun (WGS) entry which is preliminary data.</text>
</comment>
<organism evidence="2 3">
    <name type="scientific">Haloferax namakaokahaiae</name>
    <dbReference type="NCBI Taxonomy" id="1748331"/>
    <lineage>
        <taxon>Archaea</taxon>
        <taxon>Methanobacteriati</taxon>
        <taxon>Methanobacteriota</taxon>
        <taxon>Stenosarchaea group</taxon>
        <taxon>Halobacteria</taxon>
        <taxon>Halobacteriales</taxon>
        <taxon>Haloferacaceae</taxon>
        <taxon>Haloferax</taxon>
    </lineage>
</organism>
<dbReference type="Pfam" id="PF24353">
    <property type="entry name" value="DUF7513"/>
    <property type="match status" value="1"/>
</dbReference>
<evidence type="ECO:0000259" key="1">
    <source>
        <dbReference type="Pfam" id="PF24353"/>
    </source>
</evidence>
<evidence type="ECO:0000313" key="2">
    <source>
        <dbReference type="EMBL" id="MFC7203708.1"/>
    </source>
</evidence>
<feature type="domain" description="DUF7513" evidence="1">
    <location>
        <begin position="1"/>
        <end position="81"/>
    </location>
</feature>
<gene>
    <name evidence="2" type="ORF">ACFQJC_09290</name>
</gene>
<proteinExistence type="predicted"/>
<protein>
    <recommendedName>
        <fullName evidence="1">DUF7513 domain-containing protein</fullName>
    </recommendedName>
</protein>
<evidence type="ECO:0000313" key="3">
    <source>
        <dbReference type="Proteomes" id="UP001596481"/>
    </source>
</evidence>
<accession>A0ABD5ZFP5</accession>